<gene>
    <name evidence="1" type="ORF">O181_013012</name>
</gene>
<proteinExistence type="predicted"/>
<evidence type="ECO:0000313" key="2">
    <source>
        <dbReference type="Proteomes" id="UP000765509"/>
    </source>
</evidence>
<reference evidence="1" key="1">
    <citation type="submission" date="2021-03" db="EMBL/GenBank/DDBJ databases">
        <title>Draft genome sequence of rust myrtle Austropuccinia psidii MF-1, a brazilian biotype.</title>
        <authorList>
            <person name="Quecine M.C."/>
            <person name="Pachon D.M.R."/>
            <person name="Bonatelli M.L."/>
            <person name="Correr F.H."/>
            <person name="Franceschini L.M."/>
            <person name="Leite T.F."/>
            <person name="Margarido G.R.A."/>
            <person name="Almeida C.A."/>
            <person name="Ferrarezi J.A."/>
            <person name="Labate C.A."/>
        </authorList>
    </citation>
    <scope>NUCLEOTIDE SEQUENCE</scope>
    <source>
        <strain evidence="1">MF-1</strain>
    </source>
</reference>
<dbReference type="EMBL" id="AVOT02003366">
    <property type="protein sequence ID" value="MBW0473297.1"/>
    <property type="molecule type" value="Genomic_DNA"/>
</dbReference>
<sequence length="74" mass="8377">MSSSSSNHDSRKSVELVVPFRFPKEEYEEFDVSPVMSLVFAGFSMVMKYPCLKPPSRANVFHSSYDNDIHATVS</sequence>
<accession>A0A9Q3BYT3</accession>
<keyword evidence="2" id="KW-1185">Reference proteome</keyword>
<dbReference type="Proteomes" id="UP000765509">
    <property type="component" value="Unassembled WGS sequence"/>
</dbReference>
<dbReference type="AlphaFoldDB" id="A0A9Q3BYT3"/>
<comment type="caution">
    <text evidence="1">The sequence shown here is derived from an EMBL/GenBank/DDBJ whole genome shotgun (WGS) entry which is preliminary data.</text>
</comment>
<protein>
    <submittedName>
        <fullName evidence="1">Uncharacterized protein</fullName>
    </submittedName>
</protein>
<name>A0A9Q3BYT3_9BASI</name>
<evidence type="ECO:0000313" key="1">
    <source>
        <dbReference type="EMBL" id="MBW0473297.1"/>
    </source>
</evidence>
<organism evidence="1 2">
    <name type="scientific">Austropuccinia psidii MF-1</name>
    <dbReference type="NCBI Taxonomy" id="1389203"/>
    <lineage>
        <taxon>Eukaryota</taxon>
        <taxon>Fungi</taxon>
        <taxon>Dikarya</taxon>
        <taxon>Basidiomycota</taxon>
        <taxon>Pucciniomycotina</taxon>
        <taxon>Pucciniomycetes</taxon>
        <taxon>Pucciniales</taxon>
        <taxon>Sphaerophragmiaceae</taxon>
        <taxon>Austropuccinia</taxon>
    </lineage>
</organism>